<keyword evidence="1" id="KW-0805">Transcription regulation</keyword>
<dbReference type="InterPro" id="IPR018771">
    <property type="entry name" value="PocR_dom"/>
</dbReference>
<keyword evidence="3" id="KW-0804">Transcription</keyword>
<dbReference type="STRING" id="53345.LIU_00465"/>
<name>A0A367CHG8_9ENTE</name>
<proteinExistence type="predicted"/>
<comment type="caution">
    <text evidence="5">The sequence shown here is derived from an EMBL/GenBank/DDBJ whole genome shotgun (WGS) entry which is preliminary data.</text>
</comment>
<dbReference type="PANTHER" id="PTHR43280">
    <property type="entry name" value="ARAC-FAMILY TRANSCRIPTIONAL REGULATOR"/>
    <property type="match status" value="1"/>
</dbReference>
<dbReference type="RefSeq" id="WP_113845152.1">
    <property type="nucleotide sequence ID" value="NZ_JAQLAZ010000004.1"/>
</dbReference>
<dbReference type="InterPro" id="IPR009057">
    <property type="entry name" value="Homeodomain-like_sf"/>
</dbReference>
<dbReference type="GO" id="GO:0043565">
    <property type="term" value="F:sequence-specific DNA binding"/>
    <property type="evidence" value="ECO:0007669"/>
    <property type="project" value="InterPro"/>
</dbReference>
<dbReference type="EMBL" id="LEPB01000001">
    <property type="protein sequence ID" value="RCA12051.1"/>
    <property type="molecule type" value="Genomic_DNA"/>
</dbReference>
<dbReference type="GO" id="GO:0003700">
    <property type="term" value="F:DNA-binding transcription factor activity"/>
    <property type="evidence" value="ECO:0007669"/>
    <property type="project" value="InterPro"/>
</dbReference>
<dbReference type="AlphaFoldDB" id="A0A367CHG8"/>
<dbReference type="SMART" id="SM00342">
    <property type="entry name" value="HTH_ARAC"/>
    <property type="match status" value="1"/>
</dbReference>
<dbReference type="InterPro" id="IPR018060">
    <property type="entry name" value="HTH_AraC"/>
</dbReference>
<dbReference type="Pfam" id="PF12833">
    <property type="entry name" value="HTH_18"/>
    <property type="match status" value="1"/>
</dbReference>
<protein>
    <recommendedName>
        <fullName evidence="4">HTH araC/xylS-type domain-containing protein</fullName>
    </recommendedName>
</protein>
<evidence type="ECO:0000256" key="2">
    <source>
        <dbReference type="ARBA" id="ARBA00023125"/>
    </source>
</evidence>
<dbReference type="Proteomes" id="UP000252797">
    <property type="component" value="Unassembled WGS sequence"/>
</dbReference>
<gene>
    <name evidence="5" type="ORF">EA71_00255</name>
</gene>
<organism evidence="5 6">
    <name type="scientific">Enterococcus durans</name>
    <dbReference type="NCBI Taxonomy" id="53345"/>
    <lineage>
        <taxon>Bacteria</taxon>
        <taxon>Bacillati</taxon>
        <taxon>Bacillota</taxon>
        <taxon>Bacilli</taxon>
        <taxon>Lactobacillales</taxon>
        <taxon>Enterococcaceae</taxon>
        <taxon>Enterococcus</taxon>
    </lineage>
</organism>
<dbReference type="PANTHER" id="PTHR43280:SF2">
    <property type="entry name" value="HTH-TYPE TRANSCRIPTIONAL REGULATOR EXSA"/>
    <property type="match status" value="1"/>
</dbReference>
<evidence type="ECO:0000313" key="5">
    <source>
        <dbReference type="EMBL" id="RCA12051.1"/>
    </source>
</evidence>
<evidence type="ECO:0000259" key="4">
    <source>
        <dbReference type="PROSITE" id="PS01124"/>
    </source>
</evidence>
<feature type="domain" description="HTH araC/xylS-type" evidence="4">
    <location>
        <begin position="196"/>
        <end position="294"/>
    </location>
</feature>
<evidence type="ECO:0000256" key="1">
    <source>
        <dbReference type="ARBA" id="ARBA00023015"/>
    </source>
</evidence>
<dbReference type="SUPFAM" id="SSF46689">
    <property type="entry name" value="Homeodomain-like"/>
    <property type="match status" value="2"/>
</dbReference>
<dbReference type="PROSITE" id="PS01124">
    <property type="entry name" value="HTH_ARAC_FAMILY_2"/>
    <property type="match status" value="1"/>
</dbReference>
<evidence type="ECO:0000313" key="6">
    <source>
        <dbReference type="Proteomes" id="UP000252797"/>
    </source>
</evidence>
<evidence type="ECO:0000256" key="3">
    <source>
        <dbReference type="ARBA" id="ARBA00023163"/>
    </source>
</evidence>
<keyword evidence="2" id="KW-0238">DNA-binding</keyword>
<dbReference type="Gene3D" id="1.10.10.60">
    <property type="entry name" value="Homeodomain-like"/>
    <property type="match status" value="1"/>
</dbReference>
<reference evidence="5 6" key="1">
    <citation type="submission" date="2015-06" db="EMBL/GenBank/DDBJ databases">
        <title>The Genome Sequence of Enterococcus durans 4EA1.</title>
        <authorList>
            <consortium name="The Broad Institute Genomics Platform"/>
            <consortium name="The Broad Institute Genome Sequencing Center for Infectious Disease"/>
            <person name="Earl A.M."/>
            <person name="Van Tyne D."/>
            <person name="Lebreton F."/>
            <person name="Saavedra J.T."/>
            <person name="Gilmore M.S."/>
            <person name="Manson Mcguire A."/>
            <person name="Clock S."/>
            <person name="Crupain M."/>
            <person name="Rangan U."/>
            <person name="Young S."/>
            <person name="Abouelleil A."/>
            <person name="Cao P."/>
            <person name="Chapman S.B."/>
            <person name="Griggs A."/>
            <person name="Priest M."/>
            <person name="Shea T."/>
            <person name="Wortman J."/>
            <person name="Nusbaum C."/>
            <person name="Birren B."/>
        </authorList>
    </citation>
    <scope>NUCLEOTIDE SEQUENCE [LARGE SCALE GENOMIC DNA]</scope>
    <source>
        <strain evidence="5 6">4EA1</strain>
    </source>
</reference>
<sequence length="309" mass="35574">MLWQLKKDLETWQTLQETTTKLLGASLLLIDSQGEPVTEITNACPFCEAARSKEVCLQSDHRAATHCIQQKKSHLIYRCPYQFVNIVFPIYVDGRHVGTLFIGQLKQQNQQNYTLIPSVVSTQKKEVEQFTPQLIQFYHQHPLSEDEKITLLVRHGESIVQLITTQLEDKIKLGKYQATFIDALPPVNELDVTLIDRATAILNDHPDKVYRLSELAQELNCSISTLKKLFQRNLNLSFSAYYTQLKIANTKKLLAFTNETTCSIAEKLGYTNPSVLYKKFKRETGQTMSEYRTSRNVEFHAEKSRRTIQ</sequence>
<accession>A0A367CHG8</accession>
<dbReference type="Pfam" id="PF10114">
    <property type="entry name" value="PocR"/>
    <property type="match status" value="1"/>
</dbReference>